<evidence type="ECO:0000259" key="9">
    <source>
        <dbReference type="Pfam" id="PF12719"/>
    </source>
</evidence>
<comment type="caution">
    <text evidence="10">The sequence shown here is derived from an EMBL/GenBank/DDBJ whole genome shotgun (WGS) entry which is preliminary data.</text>
</comment>
<feature type="compositionally biased region" description="Basic and acidic residues" evidence="8">
    <location>
        <begin position="616"/>
        <end position="630"/>
    </location>
</feature>
<dbReference type="RefSeq" id="XP_045965545.1">
    <property type="nucleotide sequence ID" value="XM_046101718.1"/>
</dbReference>
<accession>A0A9P9A626</accession>
<evidence type="ECO:0000313" key="10">
    <source>
        <dbReference type="EMBL" id="KAH6661414.1"/>
    </source>
</evidence>
<dbReference type="InterPro" id="IPR025977">
    <property type="entry name" value="Cnd3_C"/>
</dbReference>
<evidence type="ECO:0000256" key="5">
    <source>
        <dbReference type="ARBA" id="ARBA00022776"/>
    </source>
</evidence>
<feature type="region of interest" description="Disordered" evidence="8">
    <location>
        <begin position="981"/>
        <end position="1051"/>
    </location>
</feature>
<organism evidence="10 11">
    <name type="scientific">Truncatella angustata</name>
    <dbReference type="NCBI Taxonomy" id="152316"/>
    <lineage>
        <taxon>Eukaryota</taxon>
        <taxon>Fungi</taxon>
        <taxon>Dikarya</taxon>
        <taxon>Ascomycota</taxon>
        <taxon>Pezizomycotina</taxon>
        <taxon>Sordariomycetes</taxon>
        <taxon>Xylariomycetidae</taxon>
        <taxon>Amphisphaeriales</taxon>
        <taxon>Sporocadaceae</taxon>
        <taxon>Truncatella</taxon>
    </lineage>
</organism>
<dbReference type="EMBL" id="JAGPXC010000001">
    <property type="protein sequence ID" value="KAH6661414.1"/>
    <property type="molecule type" value="Genomic_DNA"/>
</dbReference>
<dbReference type="Pfam" id="PF12719">
    <property type="entry name" value="Cnd3"/>
    <property type="match status" value="1"/>
</dbReference>
<feature type="compositionally biased region" description="Polar residues" evidence="8">
    <location>
        <begin position="27"/>
        <end position="39"/>
    </location>
</feature>
<dbReference type="SUPFAM" id="SSF48371">
    <property type="entry name" value="ARM repeat"/>
    <property type="match status" value="1"/>
</dbReference>
<feature type="domain" description="Nuclear condensin complex subunit 3 C-terminal" evidence="9">
    <location>
        <begin position="643"/>
        <end position="930"/>
    </location>
</feature>
<dbReference type="GO" id="GO:0000796">
    <property type="term" value="C:condensin complex"/>
    <property type="evidence" value="ECO:0007669"/>
    <property type="project" value="InterPro"/>
</dbReference>
<dbReference type="AlphaFoldDB" id="A0A9P9A626"/>
<keyword evidence="3" id="KW-0158">Chromosome</keyword>
<dbReference type="PANTHER" id="PTHR14418">
    <property type="entry name" value="CONDENSIN COMPLEX SUBUNIT 3-RELATED"/>
    <property type="match status" value="1"/>
</dbReference>
<feature type="region of interest" description="Disordered" evidence="8">
    <location>
        <begin position="85"/>
        <end position="106"/>
    </location>
</feature>
<keyword evidence="11" id="KW-1185">Reference proteome</keyword>
<feature type="compositionally biased region" description="Low complexity" evidence="8">
    <location>
        <begin position="991"/>
        <end position="1002"/>
    </location>
</feature>
<dbReference type="GO" id="GO:0007076">
    <property type="term" value="P:mitotic chromosome condensation"/>
    <property type="evidence" value="ECO:0007669"/>
    <property type="project" value="InterPro"/>
</dbReference>
<dbReference type="InterPro" id="IPR027165">
    <property type="entry name" value="CND3"/>
</dbReference>
<evidence type="ECO:0000256" key="6">
    <source>
        <dbReference type="ARBA" id="ARBA00023067"/>
    </source>
</evidence>
<dbReference type="InterPro" id="IPR016024">
    <property type="entry name" value="ARM-type_fold"/>
</dbReference>
<evidence type="ECO:0000313" key="11">
    <source>
        <dbReference type="Proteomes" id="UP000758603"/>
    </source>
</evidence>
<evidence type="ECO:0000256" key="3">
    <source>
        <dbReference type="ARBA" id="ARBA00022454"/>
    </source>
</evidence>
<dbReference type="OrthoDB" id="27187at2759"/>
<gene>
    <name evidence="10" type="ORF">BKA67DRAFT_551120</name>
</gene>
<dbReference type="GeneID" id="70130610"/>
<evidence type="ECO:0000256" key="1">
    <source>
        <dbReference type="ARBA" id="ARBA00004286"/>
    </source>
</evidence>
<keyword evidence="6" id="KW-0226">DNA condensation</keyword>
<evidence type="ECO:0000256" key="8">
    <source>
        <dbReference type="SAM" id="MobiDB-lite"/>
    </source>
</evidence>
<keyword evidence="5" id="KW-0498">Mitosis</keyword>
<evidence type="ECO:0000256" key="7">
    <source>
        <dbReference type="ARBA" id="ARBA00023306"/>
    </source>
</evidence>
<keyword evidence="7" id="KW-0131">Cell cycle</keyword>
<evidence type="ECO:0000256" key="2">
    <source>
        <dbReference type="ARBA" id="ARBA00006533"/>
    </source>
</evidence>
<dbReference type="InterPro" id="IPR011989">
    <property type="entry name" value="ARM-like"/>
</dbReference>
<feature type="compositionally biased region" description="Basic and acidic residues" evidence="8">
    <location>
        <begin position="1003"/>
        <end position="1018"/>
    </location>
</feature>
<proteinExistence type="inferred from homology"/>
<evidence type="ECO:0000256" key="4">
    <source>
        <dbReference type="ARBA" id="ARBA00022618"/>
    </source>
</evidence>
<dbReference type="FunFam" id="1.25.10.10:FF:000363">
    <property type="entry name" value="Nuclear condensin complex subunit 3"/>
    <property type="match status" value="1"/>
</dbReference>
<sequence length="1051" mass="117131">MPAKTSTRSTRTSSAATSRKSSAPALQSRTSNTSRTSAPAISVPEEPLENSLRTRVCLIFRDAQKTTASHRKLVVNLRKIHESCCYEPSPPNKGNSKGPPPADDFDEDDFNTEFARCVMRAMPVRKSEAVGEKTIRFVGLFLRHASDKDNELLGEDDADASTMPETPTTRLITRVMSAILPLLTAKDKFVRFRATQFVSHVINSLDAIDDDLFQNLRHGLLKRIRDKEAMVRAQAVLGLGRLAGNQVEAMANSDDSDDDAETGLLEKLLEVLQNDPSAEVRRSLLVNLPILPNTLPYLLERARDQDPLTRRAVYARLLPALGDFRHLSLSMREKLLRWGLRDRDENVRKAAGRLFRDRWIEDCAGTPPPAEDGKLNESPEPSFDGLLELLERIDVVNSGVENGVALEAMKGFWEGRPDYRDAVTFDDYFWETLSAESVFMARSFNDFCRAEGNRKYETLVEEKLPEVTKLAFFLERYLKVLVEAIGRVNSQELADDDDDDDEEEDTVEQEFIVEQLLHIILTLDYSDEVGRRKMFSLLRQMLSIPELPDEVTKLTIDVLRDICSPDAAGEKEFCSVVLEAVADVHDTIVDEPSPDNDDDSFHSARSDVSGDTTPTKSERRSKEPESEEEARAKAIKEIMINMKCLHIVQCMLANVQGTLQENDHLVAMLNNLVVPAVRSHEAPVRERGLVCLGLCALLDRPLAEENLTLFMHFFAKGHSTLQITALQILTDILNVHGAQLLADNSALLKIYIKALRSGSKNPEVQGAATVAVSKLLLGRVVTDHDTSAELLKTLVVAYFDPSTAGNQSVRQALNYFLPVFCYSRAENQDLMRSVALDALHALYNVREGLEDDDADVNEEMATLNTIGACLVDWTDPRKCYQPGVSMDAEKKNVNGDGHLDFATAIIERLNGNMSKDEKKVIATLLGKLYVSPFSSEAKIRNLYDEINMAVEENILSDATSRNSLYKIHVSLGKIVNQFTEQEKSGGRRMSRSVSISAVGSVAGDERTITEEQEPIKEEDVSDDEDRSNDTIRQGGEHESGSLVEELLTDGE</sequence>
<dbReference type="Proteomes" id="UP000758603">
    <property type="component" value="Unassembled WGS sequence"/>
</dbReference>
<reference evidence="10" key="1">
    <citation type="journal article" date="2021" name="Nat. Commun.">
        <title>Genetic determinants of endophytism in the Arabidopsis root mycobiome.</title>
        <authorList>
            <person name="Mesny F."/>
            <person name="Miyauchi S."/>
            <person name="Thiergart T."/>
            <person name="Pickel B."/>
            <person name="Atanasova L."/>
            <person name="Karlsson M."/>
            <person name="Huettel B."/>
            <person name="Barry K.W."/>
            <person name="Haridas S."/>
            <person name="Chen C."/>
            <person name="Bauer D."/>
            <person name="Andreopoulos W."/>
            <person name="Pangilinan J."/>
            <person name="LaButti K."/>
            <person name="Riley R."/>
            <person name="Lipzen A."/>
            <person name="Clum A."/>
            <person name="Drula E."/>
            <person name="Henrissat B."/>
            <person name="Kohler A."/>
            <person name="Grigoriev I.V."/>
            <person name="Martin F.M."/>
            <person name="Hacquard S."/>
        </authorList>
    </citation>
    <scope>NUCLEOTIDE SEQUENCE</scope>
    <source>
        <strain evidence="10">MPI-SDFR-AT-0073</strain>
    </source>
</reference>
<name>A0A9P9A626_9PEZI</name>
<comment type="subcellular location">
    <subcellularLocation>
        <location evidence="1">Chromosome</location>
    </subcellularLocation>
</comment>
<feature type="compositionally biased region" description="Low complexity" evidence="8">
    <location>
        <begin position="1"/>
        <end position="25"/>
    </location>
</feature>
<dbReference type="PANTHER" id="PTHR14418:SF5">
    <property type="entry name" value="CONDENSIN COMPLEX SUBUNIT 3"/>
    <property type="match status" value="1"/>
</dbReference>
<protein>
    <submittedName>
        <fullName evidence="10">Condensin subunit Cnd3-like protein</fullName>
    </submittedName>
</protein>
<feature type="region of interest" description="Disordered" evidence="8">
    <location>
        <begin position="588"/>
        <end position="630"/>
    </location>
</feature>
<feature type="region of interest" description="Disordered" evidence="8">
    <location>
        <begin position="1"/>
        <end position="46"/>
    </location>
</feature>
<dbReference type="GO" id="GO:0051301">
    <property type="term" value="P:cell division"/>
    <property type="evidence" value="ECO:0007669"/>
    <property type="project" value="UniProtKB-KW"/>
</dbReference>
<comment type="similarity">
    <text evidence="2">Belongs to the CND3 (condensin subunit 3) family.</text>
</comment>
<keyword evidence="4" id="KW-0132">Cell division</keyword>
<dbReference type="GO" id="GO:0000793">
    <property type="term" value="C:condensed chromosome"/>
    <property type="evidence" value="ECO:0007669"/>
    <property type="project" value="TreeGrafter"/>
</dbReference>
<dbReference type="Gene3D" id="1.25.10.10">
    <property type="entry name" value="Leucine-rich Repeat Variant"/>
    <property type="match status" value="2"/>
</dbReference>